<evidence type="ECO:0000256" key="1">
    <source>
        <dbReference type="ARBA" id="ARBA00004571"/>
    </source>
</evidence>
<feature type="chain" id="PRO_5020227647" evidence="10">
    <location>
        <begin position="26"/>
        <end position="972"/>
    </location>
</feature>
<keyword evidence="14" id="KW-1185">Reference proteome</keyword>
<evidence type="ECO:0000256" key="10">
    <source>
        <dbReference type="SAM" id="SignalP"/>
    </source>
</evidence>
<evidence type="ECO:0000256" key="5">
    <source>
        <dbReference type="ARBA" id="ARBA00023077"/>
    </source>
</evidence>
<dbReference type="InterPro" id="IPR039426">
    <property type="entry name" value="TonB-dep_rcpt-like"/>
</dbReference>
<feature type="signal peptide" evidence="10">
    <location>
        <begin position="1"/>
        <end position="25"/>
    </location>
</feature>
<evidence type="ECO:0000256" key="8">
    <source>
        <dbReference type="PROSITE-ProRule" id="PRU01360"/>
    </source>
</evidence>
<keyword evidence="13" id="KW-0675">Receptor</keyword>
<dbReference type="InterPro" id="IPR000531">
    <property type="entry name" value="Beta-barrel_TonB"/>
</dbReference>
<keyword evidence="5 9" id="KW-0798">TonB box</keyword>
<dbReference type="Pfam" id="PF00593">
    <property type="entry name" value="TonB_dep_Rec_b-barrel"/>
    <property type="match status" value="1"/>
</dbReference>
<gene>
    <name evidence="13" type="ORF">EV688_102348</name>
</gene>
<evidence type="ECO:0000256" key="4">
    <source>
        <dbReference type="ARBA" id="ARBA00022692"/>
    </source>
</evidence>
<dbReference type="SUPFAM" id="SSF56935">
    <property type="entry name" value="Porins"/>
    <property type="match status" value="1"/>
</dbReference>
<comment type="similarity">
    <text evidence="8 9">Belongs to the TonB-dependent receptor family.</text>
</comment>
<proteinExistence type="inferred from homology"/>
<evidence type="ECO:0000256" key="3">
    <source>
        <dbReference type="ARBA" id="ARBA00022452"/>
    </source>
</evidence>
<reference evidence="13 14" key="1">
    <citation type="submission" date="2019-03" db="EMBL/GenBank/DDBJ databases">
        <title>Genomic Encyclopedia of Type Strains, Phase IV (KMG-IV): sequencing the most valuable type-strain genomes for metagenomic binning, comparative biology and taxonomic classification.</title>
        <authorList>
            <person name="Goeker M."/>
        </authorList>
    </citation>
    <scope>NUCLEOTIDE SEQUENCE [LARGE SCALE GENOMIC DNA]</scope>
    <source>
        <strain evidence="13 14">DSM 23344</strain>
    </source>
</reference>
<feature type="domain" description="TonB-dependent receptor plug" evidence="12">
    <location>
        <begin position="51"/>
        <end position="165"/>
    </location>
</feature>
<accession>A0A4R2L5H6</accession>
<evidence type="ECO:0000259" key="11">
    <source>
        <dbReference type="Pfam" id="PF00593"/>
    </source>
</evidence>
<organism evidence="13 14">
    <name type="scientific">Chromatocurvus halotolerans</name>
    <dbReference type="NCBI Taxonomy" id="1132028"/>
    <lineage>
        <taxon>Bacteria</taxon>
        <taxon>Pseudomonadati</taxon>
        <taxon>Pseudomonadota</taxon>
        <taxon>Gammaproteobacteria</taxon>
        <taxon>Cellvibrionales</taxon>
        <taxon>Halieaceae</taxon>
        <taxon>Chromatocurvus</taxon>
    </lineage>
</organism>
<dbReference type="PANTHER" id="PTHR47234:SF2">
    <property type="entry name" value="TONB-DEPENDENT RECEPTOR"/>
    <property type="match status" value="1"/>
</dbReference>
<dbReference type="AlphaFoldDB" id="A0A4R2L5H6"/>
<evidence type="ECO:0000259" key="12">
    <source>
        <dbReference type="Pfam" id="PF07715"/>
    </source>
</evidence>
<comment type="subcellular location">
    <subcellularLocation>
        <location evidence="1 8">Cell outer membrane</location>
        <topology evidence="1 8">Multi-pass membrane protein</topology>
    </subcellularLocation>
</comment>
<sequence>MIGRRKILSVAVSSALFGMSGITLAQQAAAPAADVLEEVVVTGSRLARSSRSAAVPVQPIDLEQIRLTGAVNLETALNQMPQFVAGTTSASNSLASATGTGAATLDLRGLGAQRNLVLVNGRRYVFFDGTQVTNINTIPTSLVKRVEVVTGGASAVYGSDAIAGVTNFILMDDFEGIELQTQANNDIRGNGWTTDTTLTFGGNFDNGRGNAVVSLNYADREEIGVEERGFSEFVLANGTVNGEPALVRGGSSFIPSGRFSGLPANPSSRLGLTEALNAAGLGGVGGLGFTTVGDGPDVRPFQDPADRFNYAQDNFLRLPQERYAITALAHYDLTDNVRAYTEASYTYNETEVRFASSFINASLPFNVDNPFVSTEMQDVLRILDETEPGPGAGDGLTNLQVGRRLTELGPRRNIDERDAWRILLGLKGDFNDSPNTFVSGLSWDVYYSFARSDNTQTQIGNASISRFAENILNGTGPDGQPLVNPFGNNISPAGVDAIAVTSVNSDVTELEVLAGTIGGNIASLPAGDLGVSVGFEYRDSSLDFQPDQLLADGDIAGFNPITPASGSIEVWEVFGEVQVPLIAGAPMVEELTAKGAFRYSDYDLDQVGTKWTYFTGLDWALNDQVAFGVQFQRAIRAPSVGEAFGGQRQFAIQATDPCATPGAASDPTVRDLCIASGVPAANVGTPAVQPNQEVPGIFGGNPDLDAEESDTYTVSLILTPEALPGLRVTVDYFDIEVEDAIAPFGGSVGNVLNLCFNQLQDINSVACQSVGRDDSGAIQFPFAVTALNENIGAIETSGIDFQASYGFDADFGLFSDTSSFDLSVNVTWLDEFTLTPLQDQSDNQNACAGAFGSGTCGEPRPEFKTRSQLRWYTGNLTVGLTHRWLDEVDLDIVALRGVDPASIPVAEFSDQHYLDLSFNYDVGERISVWGGVNNLLDNDPPLLGANQRRANTFPDTYDPFGTELFLGASFRL</sequence>
<dbReference type="PROSITE" id="PS52016">
    <property type="entry name" value="TONB_DEPENDENT_REC_3"/>
    <property type="match status" value="1"/>
</dbReference>
<dbReference type="PANTHER" id="PTHR47234">
    <property type="match status" value="1"/>
</dbReference>
<evidence type="ECO:0000313" key="14">
    <source>
        <dbReference type="Proteomes" id="UP000294980"/>
    </source>
</evidence>
<keyword evidence="3 8" id="KW-1134">Transmembrane beta strand</keyword>
<evidence type="ECO:0000256" key="6">
    <source>
        <dbReference type="ARBA" id="ARBA00023136"/>
    </source>
</evidence>
<evidence type="ECO:0000256" key="2">
    <source>
        <dbReference type="ARBA" id="ARBA00022448"/>
    </source>
</evidence>
<keyword evidence="7 8" id="KW-0998">Cell outer membrane</keyword>
<protein>
    <submittedName>
        <fullName evidence="13">TonB-dependent receptor-like protein</fullName>
    </submittedName>
</protein>
<dbReference type="EMBL" id="SLWX01000002">
    <property type="protein sequence ID" value="TCO77888.1"/>
    <property type="molecule type" value="Genomic_DNA"/>
</dbReference>
<dbReference type="RefSeq" id="WP_117314741.1">
    <property type="nucleotide sequence ID" value="NZ_QQSW01000001.1"/>
</dbReference>
<dbReference type="InterPro" id="IPR036942">
    <property type="entry name" value="Beta-barrel_TonB_sf"/>
</dbReference>
<keyword evidence="4 8" id="KW-0812">Transmembrane</keyword>
<dbReference type="Proteomes" id="UP000294980">
    <property type="component" value="Unassembled WGS sequence"/>
</dbReference>
<evidence type="ECO:0000256" key="9">
    <source>
        <dbReference type="RuleBase" id="RU003357"/>
    </source>
</evidence>
<dbReference type="OrthoDB" id="9805434at2"/>
<keyword evidence="10" id="KW-0732">Signal</keyword>
<feature type="domain" description="TonB-dependent receptor-like beta-barrel" evidence="11">
    <location>
        <begin position="409"/>
        <end position="935"/>
    </location>
</feature>
<dbReference type="GO" id="GO:0009279">
    <property type="term" value="C:cell outer membrane"/>
    <property type="evidence" value="ECO:0007669"/>
    <property type="project" value="UniProtKB-SubCell"/>
</dbReference>
<dbReference type="Gene3D" id="2.170.130.10">
    <property type="entry name" value="TonB-dependent receptor, plug domain"/>
    <property type="match status" value="1"/>
</dbReference>
<comment type="caution">
    <text evidence="13">The sequence shown here is derived from an EMBL/GenBank/DDBJ whole genome shotgun (WGS) entry which is preliminary data.</text>
</comment>
<dbReference type="Pfam" id="PF07715">
    <property type="entry name" value="Plug"/>
    <property type="match status" value="1"/>
</dbReference>
<keyword evidence="2 8" id="KW-0813">Transport</keyword>
<dbReference type="InterPro" id="IPR012910">
    <property type="entry name" value="Plug_dom"/>
</dbReference>
<keyword evidence="6 8" id="KW-0472">Membrane</keyword>
<dbReference type="Gene3D" id="2.40.170.20">
    <property type="entry name" value="TonB-dependent receptor, beta-barrel domain"/>
    <property type="match status" value="1"/>
</dbReference>
<dbReference type="InterPro" id="IPR037066">
    <property type="entry name" value="Plug_dom_sf"/>
</dbReference>
<evidence type="ECO:0000313" key="13">
    <source>
        <dbReference type="EMBL" id="TCO77888.1"/>
    </source>
</evidence>
<evidence type="ECO:0000256" key="7">
    <source>
        <dbReference type="ARBA" id="ARBA00023237"/>
    </source>
</evidence>
<name>A0A4R2L5H6_9GAMM</name>